<sequence>MIRNMLTGILCLGFLFFSSCSKKDENSPESSLTKKIVEVRLTFSESYSNYSLVLGLQGTSVNGGLNENFNFIGANTTNENSIVLPESVIKTANYYVLTSSQLSIKTSHPVSTFSIAMTALNIREADNSEPLSVIIDFFIEGKKVNSKTTKFEANDFGSKVYAIHVAKPDKIIDSSEFN</sequence>
<dbReference type="Proteomes" id="UP001597205">
    <property type="component" value="Unassembled WGS sequence"/>
</dbReference>
<protein>
    <submittedName>
        <fullName evidence="1">Beta-barrel fold lipoprotein</fullName>
    </submittedName>
</protein>
<organism evidence="1 2">
    <name type="scientific">Sphingobacterium daejeonense</name>
    <dbReference type="NCBI Taxonomy" id="371142"/>
    <lineage>
        <taxon>Bacteria</taxon>
        <taxon>Pseudomonadati</taxon>
        <taxon>Bacteroidota</taxon>
        <taxon>Sphingobacteriia</taxon>
        <taxon>Sphingobacteriales</taxon>
        <taxon>Sphingobacteriaceae</taxon>
        <taxon>Sphingobacterium</taxon>
    </lineage>
</organism>
<keyword evidence="2" id="KW-1185">Reference proteome</keyword>
<evidence type="ECO:0000313" key="1">
    <source>
        <dbReference type="EMBL" id="MFD1165235.1"/>
    </source>
</evidence>
<accession>A0ABW3RJJ0</accession>
<comment type="caution">
    <text evidence="1">The sequence shown here is derived from an EMBL/GenBank/DDBJ whole genome shotgun (WGS) entry which is preliminary data.</text>
</comment>
<dbReference type="EMBL" id="JBHTKY010000006">
    <property type="protein sequence ID" value="MFD1165235.1"/>
    <property type="molecule type" value="Genomic_DNA"/>
</dbReference>
<name>A0ABW3RJJ0_9SPHI</name>
<dbReference type="RefSeq" id="WP_380895169.1">
    <property type="nucleotide sequence ID" value="NZ_JBHTKY010000006.1"/>
</dbReference>
<dbReference type="PROSITE" id="PS51257">
    <property type="entry name" value="PROKAR_LIPOPROTEIN"/>
    <property type="match status" value="1"/>
</dbReference>
<gene>
    <name evidence="1" type="ORF">ACFQ2C_06410</name>
</gene>
<evidence type="ECO:0000313" key="2">
    <source>
        <dbReference type="Proteomes" id="UP001597205"/>
    </source>
</evidence>
<keyword evidence="1" id="KW-0449">Lipoprotein</keyword>
<reference evidence="2" key="1">
    <citation type="journal article" date="2019" name="Int. J. Syst. Evol. Microbiol.">
        <title>The Global Catalogue of Microorganisms (GCM) 10K type strain sequencing project: providing services to taxonomists for standard genome sequencing and annotation.</title>
        <authorList>
            <consortium name="The Broad Institute Genomics Platform"/>
            <consortium name="The Broad Institute Genome Sequencing Center for Infectious Disease"/>
            <person name="Wu L."/>
            <person name="Ma J."/>
        </authorList>
    </citation>
    <scope>NUCLEOTIDE SEQUENCE [LARGE SCALE GENOMIC DNA]</scope>
    <source>
        <strain evidence="2">CCUG 52468</strain>
    </source>
</reference>
<proteinExistence type="predicted"/>